<keyword evidence="2" id="KW-1185">Reference proteome</keyword>
<evidence type="ECO:0000313" key="2">
    <source>
        <dbReference type="Proteomes" id="UP000658656"/>
    </source>
</evidence>
<proteinExistence type="predicted"/>
<dbReference type="Proteomes" id="UP000658656">
    <property type="component" value="Unassembled WGS sequence"/>
</dbReference>
<gene>
    <name evidence="1" type="ORF">GCM10017566_63680</name>
</gene>
<reference evidence="1" key="1">
    <citation type="journal article" date="2014" name="Int. J. Syst. Evol. Microbiol.">
        <title>Complete genome sequence of Corynebacterium casei LMG S-19264T (=DSM 44701T), isolated from a smear-ripened cheese.</title>
        <authorList>
            <consortium name="US DOE Joint Genome Institute (JGI-PGF)"/>
            <person name="Walter F."/>
            <person name="Albersmeier A."/>
            <person name="Kalinowski J."/>
            <person name="Ruckert C."/>
        </authorList>
    </citation>
    <scope>NUCLEOTIDE SEQUENCE</scope>
    <source>
        <strain evidence="1">CGMCC 4.7679</strain>
    </source>
</reference>
<dbReference type="RefSeq" id="WP_145935658.1">
    <property type="nucleotide sequence ID" value="NZ_BNAV01000014.1"/>
</dbReference>
<reference evidence="1" key="2">
    <citation type="submission" date="2020-09" db="EMBL/GenBank/DDBJ databases">
        <authorList>
            <person name="Sun Q."/>
            <person name="Zhou Y."/>
        </authorList>
    </citation>
    <scope>NUCLEOTIDE SEQUENCE</scope>
    <source>
        <strain evidence="1">CGMCC 4.7679</strain>
    </source>
</reference>
<dbReference type="EMBL" id="BNAV01000014">
    <property type="protein sequence ID" value="GHF80815.1"/>
    <property type="molecule type" value="Genomic_DNA"/>
</dbReference>
<name>A0A8H9MGH7_9PSEU</name>
<dbReference type="SUPFAM" id="SSF53756">
    <property type="entry name" value="UDP-Glycosyltransferase/glycogen phosphorylase"/>
    <property type="match status" value="1"/>
</dbReference>
<protein>
    <submittedName>
        <fullName evidence="1">Uncharacterized protein</fullName>
    </submittedName>
</protein>
<organism evidence="1 2">
    <name type="scientific">Amycolatopsis bartoniae</name>
    <dbReference type="NCBI Taxonomy" id="941986"/>
    <lineage>
        <taxon>Bacteria</taxon>
        <taxon>Bacillati</taxon>
        <taxon>Actinomycetota</taxon>
        <taxon>Actinomycetes</taxon>
        <taxon>Pseudonocardiales</taxon>
        <taxon>Pseudonocardiaceae</taxon>
        <taxon>Amycolatopsis</taxon>
    </lineage>
</organism>
<comment type="caution">
    <text evidence="1">The sequence shown here is derived from an EMBL/GenBank/DDBJ whole genome shotgun (WGS) entry which is preliminary data.</text>
</comment>
<dbReference type="OrthoDB" id="3661391at2"/>
<sequence>MDTNLWIRGPLGPDASARRTRVCKNVLVVVPTVAAGTRLLDVLPLVEADFRAQALFTVPHTTDVWPGLGDFVRAQGGLAVPWQQAVRHRWDLVLAASHRHLPDLDGPILLLPHGAGAAMSRRYSRKAGGAQVPTTGLDRELLTYRGRALPAALALPHEDELSLLGRLCPEALDRAEVTGDICLDRMRASLPFRHQYRQALGVPDDELLVTVSSTWSPDSLFGRLPRLCRALLDEFAHVALVLHPQVWTVHGRRQIAAWLSDCPGLRLIPPDEGWRATMIAADWVIGDHGSTTAYAAATGRPVTLATCPDVREGSIAAVVREHAPQLRRNRGLAGQRAEAVDRAAVLQNAVLPAITSRPDAAAPALRALIYRLLGLPEPSHAPAAGAVPLPRHG</sequence>
<dbReference type="AlphaFoldDB" id="A0A8H9MGH7"/>
<accession>A0A8H9MGH7</accession>
<evidence type="ECO:0000313" key="1">
    <source>
        <dbReference type="EMBL" id="GHF80815.1"/>
    </source>
</evidence>